<gene>
    <name evidence="3" type="ORF">ACGFYS_20995</name>
</gene>
<protein>
    <submittedName>
        <fullName evidence="3">FG-GAP repeat domain-containing protein</fullName>
    </submittedName>
</protein>
<dbReference type="InterPro" id="IPR028994">
    <property type="entry name" value="Integrin_alpha_N"/>
</dbReference>
<feature type="region of interest" description="Disordered" evidence="2">
    <location>
        <begin position="96"/>
        <end position="115"/>
    </location>
</feature>
<keyword evidence="4" id="KW-1185">Reference proteome</keyword>
<dbReference type="Pfam" id="PF13517">
    <property type="entry name" value="FG-GAP_3"/>
    <property type="match status" value="1"/>
</dbReference>
<sequence>MGTKWAPGDFDGNGRDDLAVMYGYDDGRADFRIFHARTDGGFDAFVTPWSRSAGNRVTANTGNLPAGDVNGDGRPDVTTSDHYATGETRVFTFQGNTAGTVDSPIPSWHARPGTW</sequence>
<evidence type="ECO:0000313" key="4">
    <source>
        <dbReference type="Proteomes" id="UP001604282"/>
    </source>
</evidence>
<organism evidence="3 4">
    <name type="scientific">Streptomyces omiyaensis</name>
    <dbReference type="NCBI Taxonomy" id="68247"/>
    <lineage>
        <taxon>Bacteria</taxon>
        <taxon>Bacillati</taxon>
        <taxon>Actinomycetota</taxon>
        <taxon>Actinomycetes</taxon>
        <taxon>Kitasatosporales</taxon>
        <taxon>Streptomycetaceae</taxon>
        <taxon>Streptomyces</taxon>
    </lineage>
</organism>
<keyword evidence="1" id="KW-0732">Signal</keyword>
<name>A0ABW7BVQ9_9ACTN</name>
<dbReference type="SUPFAM" id="SSF69318">
    <property type="entry name" value="Integrin alpha N-terminal domain"/>
    <property type="match status" value="1"/>
</dbReference>
<dbReference type="Proteomes" id="UP001604282">
    <property type="component" value="Unassembled WGS sequence"/>
</dbReference>
<accession>A0ABW7BVQ9</accession>
<comment type="caution">
    <text evidence="3">The sequence shown here is derived from an EMBL/GenBank/DDBJ whole genome shotgun (WGS) entry which is preliminary data.</text>
</comment>
<evidence type="ECO:0000256" key="2">
    <source>
        <dbReference type="SAM" id="MobiDB-lite"/>
    </source>
</evidence>
<dbReference type="InterPro" id="IPR013517">
    <property type="entry name" value="FG-GAP"/>
</dbReference>
<dbReference type="EMBL" id="JBICZW010000012">
    <property type="protein sequence ID" value="MFG3191406.1"/>
    <property type="molecule type" value="Genomic_DNA"/>
</dbReference>
<reference evidence="3 4" key="1">
    <citation type="submission" date="2024-10" db="EMBL/GenBank/DDBJ databases">
        <title>The Natural Products Discovery Center: Release of the First 8490 Sequenced Strains for Exploring Actinobacteria Biosynthetic Diversity.</title>
        <authorList>
            <person name="Kalkreuter E."/>
            <person name="Kautsar S.A."/>
            <person name="Yang D."/>
            <person name="Bader C.D."/>
            <person name="Teijaro C.N."/>
            <person name="Fluegel L."/>
            <person name="Davis C.M."/>
            <person name="Simpson J.R."/>
            <person name="Lauterbach L."/>
            <person name="Steele A.D."/>
            <person name="Gui C."/>
            <person name="Meng S."/>
            <person name="Li G."/>
            <person name="Viehrig K."/>
            <person name="Ye F."/>
            <person name="Su P."/>
            <person name="Kiefer A.F."/>
            <person name="Nichols A."/>
            <person name="Cepeda A.J."/>
            <person name="Yan W."/>
            <person name="Fan B."/>
            <person name="Jiang Y."/>
            <person name="Adhikari A."/>
            <person name="Zheng C.-J."/>
            <person name="Schuster L."/>
            <person name="Cowan T.M."/>
            <person name="Smanski M.J."/>
            <person name="Chevrette M.G."/>
            <person name="De Carvalho L.P.S."/>
            <person name="Shen B."/>
        </authorList>
    </citation>
    <scope>NUCLEOTIDE SEQUENCE [LARGE SCALE GENOMIC DNA]</scope>
    <source>
        <strain evidence="3 4">NPDC048229</strain>
    </source>
</reference>
<feature type="region of interest" description="Disordered" evidence="2">
    <location>
        <begin position="58"/>
        <end position="79"/>
    </location>
</feature>
<dbReference type="RefSeq" id="WP_392883350.1">
    <property type="nucleotide sequence ID" value="NZ_JBICZW010000012.1"/>
</dbReference>
<evidence type="ECO:0000313" key="3">
    <source>
        <dbReference type="EMBL" id="MFG3191406.1"/>
    </source>
</evidence>
<evidence type="ECO:0000256" key="1">
    <source>
        <dbReference type="ARBA" id="ARBA00022729"/>
    </source>
</evidence>
<dbReference type="Gene3D" id="2.40.128.340">
    <property type="match status" value="1"/>
</dbReference>
<proteinExistence type="predicted"/>